<evidence type="ECO:0000313" key="2">
    <source>
        <dbReference type="EMBL" id="WML85373.1"/>
    </source>
</evidence>
<protein>
    <submittedName>
        <fullName evidence="2">RloB family protein</fullName>
    </submittedName>
</protein>
<reference evidence="2 3" key="1">
    <citation type="submission" date="2023-08" db="EMBL/GenBank/DDBJ databases">
        <title>New molecular markers tilS and rpoB for phylogenetic and monitoring studies of the genus Thiothrix biodiversity.</title>
        <authorList>
            <person name="Ravin N.V."/>
            <person name="Smolyakov D."/>
            <person name="Markov N.D."/>
            <person name="Beletsky A.V."/>
            <person name="Mardanov A.V."/>
            <person name="Rudenko T.S."/>
            <person name="Grabovich M.Y."/>
        </authorList>
    </citation>
    <scope>NUCLEOTIDE SEQUENCE</scope>
    <source>
        <strain evidence="2">DNT52</strain>
        <strain evidence="1 3">H33</strain>
    </source>
</reference>
<dbReference type="AlphaFoldDB" id="A0AA51QVX2"/>
<organism evidence="2">
    <name type="scientific">Thiothrix subterranea</name>
    <dbReference type="NCBI Taxonomy" id="2735563"/>
    <lineage>
        <taxon>Bacteria</taxon>
        <taxon>Pseudomonadati</taxon>
        <taxon>Pseudomonadota</taxon>
        <taxon>Gammaproteobacteria</taxon>
        <taxon>Thiotrichales</taxon>
        <taxon>Thiotrichaceae</taxon>
        <taxon>Thiothrix</taxon>
    </lineage>
</organism>
<dbReference type="RefSeq" id="WP_308134268.1">
    <property type="nucleotide sequence ID" value="NZ_CP133197.1"/>
</dbReference>
<sequence>MPKPSRLKRKDRQRTARTSILIIGEGKTEESYFNAIKQQRYLQSSALNVEIEPTTTKSDPVNLVKKAESRKRTGVYDYVFCVFDGDKAEEARKARQQLARHKDDLRGFISVPCFEVWLTLHFERSDAAMPDCQQAETRLKRHWSAYIKGCGCDSLMPRLDMACDNARWLEQQQHINPCTDLHYLIEVLETALKET</sequence>
<evidence type="ECO:0000313" key="3">
    <source>
        <dbReference type="Proteomes" id="UP001223336"/>
    </source>
</evidence>
<dbReference type="Pfam" id="PF13707">
    <property type="entry name" value="RloB"/>
    <property type="match status" value="1"/>
</dbReference>
<name>A0AA51QVX2_9GAMM</name>
<dbReference type="EMBL" id="CP133217">
    <property type="protein sequence ID" value="WML85373.1"/>
    <property type="molecule type" value="Genomic_DNA"/>
</dbReference>
<dbReference type="EMBL" id="JAVFKN010000006">
    <property type="protein sequence ID" value="MDQ5768193.1"/>
    <property type="molecule type" value="Genomic_DNA"/>
</dbReference>
<evidence type="ECO:0000313" key="1">
    <source>
        <dbReference type="EMBL" id="MDQ5768193.1"/>
    </source>
</evidence>
<dbReference type="InterPro" id="IPR025591">
    <property type="entry name" value="RloB"/>
</dbReference>
<proteinExistence type="predicted"/>
<dbReference type="Proteomes" id="UP001223336">
    <property type="component" value="Unassembled WGS sequence"/>
</dbReference>
<dbReference type="Proteomes" id="UP001229862">
    <property type="component" value="Chromosome"/>
</dbReference>
<keyword evidence="3" id="KW-1185">Reference proteome</keyword>
<gene>
    <name evidence="1" type="ORF">RCC75_06620</name>
    <name evidence="2" type="ORF">RCG00_13820</name>
</gene>
<accession>A0AA51QVX2</accession>